<comment type="catalytic activity">
    <reaction evidence="10 11">
        <text>L-threonyl-[protein] + FAD = FMN-L-threonyl-[protein] + AMP + H(+)</text>
        <dbReference type="Rhea" id="RHEA:36847"/>
        <dbReference type="Rhea" id="RHEA-COMP:11060"/>
        <dbReference type="Rhea" id="RHEA-COMP:11061"/>
        <dbReference type="ChEBI" id="CHEBI:15378"/>
        <dbReference type="ChEBI" id="CHEBI:30013"/>
        <dbReference type="ChEBI" id="CHEBI:57692"/>
        <dbReference type="ChEBI" id="CHEBI:74257"/>
        <dbReference type="ChEBI" id="CHEBI:456215"/>
        <dbReference type="EC" id="2.7.1.180"/>
    </reaction>
</comment>
<evidence type="ECO:0000256" key="6">
    <source>
        <dbReference type="ARBA" id="ARBA00022723"/>
    </source>
</evidence>
<reference evidence="13" key="1">
    <citation type="submission" date="2017-02" db="EMBL/GenBank/DDBJ databases">
        <title>Draft Genome Sequence of the Salt Water Bacterium Oceanospirillum linum ATCC 11336.</title>
        <authorList>
            <person name="Trachtenberg A.M."/>
            <person name="Carney J.G."/>
            <person name="Linnane J.D."/>
            <person name="Rheaume B.A."/>
            <person name="Pitts N.L."/>
            <person name="Mykles D.L."/>
            <person name="Maclea K.S."/>
        </authorList>
    </citation>
    <scope>NUCLEOTIDE SEQUENCE [LARGE SCALE GENOMIC DNA]</scope>
    <source>
        <strain evidence="13">ATCC 11336</strain>
    </source>
</reference>
<dbReference type="PIRSF" id="PIRSF006268">
    <property type="entry name" value="ApbE"/>
    <property type="match status" value="1"/>
</dbReference>
<evidence type="ECO:0000256" key="8">
    <source>
        <dbReference type="ARBA" id="ARBA00022842"/>
    </source>
</evidence>
<dbReference type="EC" id="2.7.1.180" evidence="2 11"/>
<evidence type="ECO:0000313" key="13">
    <source>
        <dbReference type="EMBL" id="OOV86725.1"/>
    </source>
</evidence>
<comment type="caution">
    <text evidence="13">The sequence shown here is derived from an EMBL/GenBank/DDBJ whole genome shotgun (WGS) entry which is preliminary data.</text>
</comment>
<evidence type="ECO:0000256" key="4">
    <source>
        <dbReference type="ARBA" id="ARBA00022630"/>
    </source>
</evidence>
<keyword evidence="6 11" id="KW-0479">Metal-binding</keyword>
<keyword evidence="5 11" id="KW-0808">Transferase</keyword>
<dbReference type="SUPFAM" id="SSF143631">
    <property type="entry name" value="ApbE-like"/>
    <property type="match status" value="1"/>
</dbReference>
<proteinExistence type="inferred from homology"/>
<dbReference type="PANTHER" id="PTHR30040:SF2">
    <property type="entry name" value="FAD:PROTEIN FMN TRANSFERASE"/>
    <property type="match status" value="1"/>
</dbReference>
<keyword evidence="4 11" id="KW-0285">Flavoprotein</keyword>
<sequence>MASDCELLIDLPEERIGFAKHLADIAVREVWRIEQKYSRYQDSNTFTRIHQQTGRWQNIDEETYRLLAFADQGWQISDGLFDLTSGVLRSVWSFDGKSQPPSQADLDQLLPRIGWFKLDYRKTGDKAELLLPEDMELDFGGIGKEYAVDRALGLMLAEAQADETPVSALVNLGGDMACSGLRLSEESWKVAIERPDTEKNSLALLSLSGGGLATSGDSRRFLLKDGVRYSHVLNPKTGWPVDNAPRSVTVAAPSCAQSGLIATLALLQGPHAEDFLKSTGLRYWLVSN</sequence>
<keyword evidence="14" id="KW-1185">Reference proteome</keyword>
<evidence type="ECO:0000313" key="14">
    <source>
        <dbReference type="Proteomes" id="UP000190064"/>
    </source>
</evidence>
<dbReference type="GO" id="GO:0016740">
    <property type="term" value="F:transferase activity"/>
    <property type="evidence" value="ECO:0007669"/>
    <property type="project" value="UniProtKB-UniRule"/>
</dbReference>
<comment type="similarity">
    <text evidence="1 11">Belongs to the ApbE family.</text>
</comment>
<dbReference type="InterPro" id="IPR024932">
    <property type="entry name" value="ApbE"/>
</dbReference>
<keyword evidence="8 11" id="KW-0460">Magnesium</keyword>
<evidence type="ECO:0000256" key="2">
    <source>
        <dbReference type="ARBA" id="ARBA00011955"/>
    </source>
</evidence>
<dbReference type="GO" id="GO:0046872">
    <property type="term" value="F:metal ion binding"/>
    <property type="evidence" value="ECO:0007669"/>
    <property type="project" value="UniProtKB-UniRule"/>
</dbReference>
<evidence type="ECO:0000256" key="1">
    <source>
        <dbReference type="ARBA" id="ARBA00008282"/>
    </source>
</evidence>
<feature type="binding site" evidence="12">
    <location>
        <position position="263"/>
    </location>
    <ligand>
        <name>Mg(2+)</name>
        <dbReference type="ChEBI" id="CHEBI:18420"/>
    </ligand>
</feature>
<feature type="binding site" evidence="12">
    <location>
        <position position="141"/>
    </location>
    <ligand>
        <name>Mg(2+)</name>
        <dbReference type="ChEBI" id="CHEBI:18420"/>
    </ligand>
</feature>
<evidence type="ECO:0000256" key="12">
    <source>
        <dbReference type="PIRSR" id="PIRSR006268-2"/>
    </source>
</evidence>
<evidence type="ECO:0000256" key="5">
    <source>
        <dbReference type="ARBA" id="ARBA00022679"/>
    </source>
</evidence>
<gene>
    <name evidence="13" type="ORF">BTA35_0211740</name>
</gene>
<dbReference type="STRING" id="966.BTA35_0211740"/>
<dbReference type="Gene3D" id="3.10.520.10">
    <property type="entry name" value="ApbE-like domains"/>
    <property type="match status" value="1"/>
</dbReference>
<evidence type="ECO:0000256" key="9">
    <source>
        <dbReference type="ARBA" id="ARBA00031306"/>
    </source>
</evidence>
<accession>A0A1T1HA85</accession>
<name>A0A1T1HA85_OCELI</name>
<evidence type="ECO:0000256" key="3">
    <source>
        <dbReference type="ARBA" id="ARBA00016337"/>
    </source>
</evidence>
<evidence type="ECO:0000256" key="11">
    <source>
        <dbReference type="PIRNR" id="PIRNR006268"/>
    </source>
</evidence>
<dbReference type="Proteomes" id="UP000190064">
    <property type="component" value="Unassembled WGS sequence"/>
</dbReference>
<dbReference type="Pfam" id="PF02424">
    <property type="entry name" value="ApbE"/>
    <property type="match status" value="1"/>
</dbReference>
<keyword evidence="7 11" id="KW-0274">FAD</keyword>
<protein>
    <recommendedName>
        <fullName evidence="3 11">FAD:protein FMN transferase</fullName>
        <ecNumber evidence="2 11">2.7.1.180</ecNumber>
    </recommendedName>
    <alternativeName>
        <fullName evidence="9 11">Flavin transferase</fullName>
    </alternativeName>
</protein>
<evidence type="ECO:0000256" key="10">
    <source>
        <dbReference type="ARBA" id="ARBA00048540"/>
    </source>
</evidence>
<dbReference type="AlphaFoldDB" id="A0A1T1HA85"/>
<evidence type="ECO:0000256" key="7">
    <source>
        <dbReference type="ARBA" id="ARBA00022827"/>
    </source>
</evidence>
<dbReference type="EMBL" id="MTSD02000005">
    <property type="protein sequence ID" value="OOV86725.1"/>
    <property type="molecule type" value="Genomic_DNA"/>
</dbReference>
<dbReference type="InterPro" id="IPR003374">
    <property type="entry name" value="ApbE-like_sf"/>
</dbReference>
<comment type="cofactor">
    <cofactor evidence="12">
        <name>Mg(2+)</name>
        <dbReference type="ChEBI" id="CHEBI:18420"/>
    </cofactor>
    <cofactor evidence="12">
        <name>Mn(2+)</name>
        <dbReference type="ChEBI" id="CHEBI:29035"/>
    </cofactor>
    <text evidence="12">Magnesium. Can also use manganese.</text>
</comment>
<dbReference type="PANTHER" id="PTHR30040">
    <property type="entry name" value="THIAMINE BIOSYNTHESIS LIPOPROTEIN APBE"/>
    <property type="match status" value="1"/>
</dbReference>
<organism evidence="13 14">
    <name type="scientific">Oceanospirillum linum</name>
    <dbReference type="NCBI Taxonomy" id="966"/>
    <lineage>
        <taxon>Bacteria</taxon>
        <taxon>Pseudomonadati</taxon>
        <taxon>Pseudomonadota</taxon>
        <taxon>Gammaproteobacteria</taxon>
        <taxon>Oceanospirillales</taxon>
        <taxon>Oceanospirillaceae</taxon>
        <taxon>Oceanospirillum</taxon>
    </lineage>
</organism>